<sequence length="840" mass="87786">MSVSLGSNGKISAVDGSAIYLDEIAGRTSSSATSYVPRDVVNDLPVRVTTRYLAGDKTGENLEDLAGYTGQVEIEVMLENLTVASRDVEFDAAGHSYSAPALVGTPLSVAAAATLKGVDPGELVFDADKDAANTNGVVSVGADGRTVVQWATLLAPPHAEATATLRLVANVTDFAVPDIDIAVQAGLQSDLSFDGVLASAFNNGPNSEIGMQQKAISLVAEVNEVLARAGGTITEVRKNLNDTSGTLGVRAAERLRSSSTSLTEQMSALSEQLTSLEGTLNGSVKSTQSAMTSQLSEIVSSMNSMLGTTTGHPSSYLDGSGCLAKVKTSEASGTLFSTILQLSGLLDGYSKANASCRDQVVEEINALLGPEVPDADACVETSMTCSLFEAKGVISGALMQFVADSQDILDELDGQKVNDAIGLHGQLGTTLSGLEGLITKLDAGVIDESTWNEIDIALGSANSQAASLAALQENAANNRDALKNGGEVDQQQQALAALICSSGIDPVTAEQLRAYLTDTKCDHTPQDPSLIPAEGTFQKQRNDQRAAWDQVVAAIPLKDAPLTQLQDDLAKLGTKLSALKTSVGSPGFQGIKSELRALKDDADEKYDDLGLKLGEIKVNQEHVSDSLTDSLQDHAGEANDTISEDLDERISVVHQRVTRGRDSLVESFNLTIDGLAAASKKVRTEGKTQIDGQKAKLNDAKLKATEALDKQTISALEHIAASTDRSTQNVTAASAMLAESLSKVVLDLGDPKVKGSGILGAMSKSAAQSDTADYQLALASQRASGFANVRSDDIAGLRLRQAQFQASIESVAELPAFHLDIAAGATSQTIYSFHVKGGDK</sequence>
<dbReference type="KEGG" id="lvi:G7068_06860"/>
<keyword evidence="2" id="KW-1185">Reference proteome</keyword>
<dbReference type="Gene3D" id="1.20.120.20">
    <property type="entry name" value="Apolipoprotein"/>
    <property type="match status" value="1"/>
</dbReference>
<dbReference type="AlphaFoldDB" id="A0A6G7XEX4"/>
<evidence type="ECO:0000313" key="2">
    <source>
        <dbReference type="Proteomes" id="UP000502677"/>
    </source>
</evidence>
<name>A0A6G7XEX4_9MICO</name>
<organism evidence="1 2">
    <name type="scientific">Leucobacter viscericola</name>
    <dbReference type="NCBI Taxonomy" id="2714935"/>
    <lineage>
        <taxon>Bacteria</taxon>
        <taxon>Bacillati</taxon>
        <taxon>Actinomycetota</taxon>
        <taxon>Actinomycetes</taxon>
        <taxon>Micrococcales</taxon>
        <taxon>Microbacteriaceae</taxon>
        <taxon>Leucobacter</taxon>
    </lineage>
</organism>
<gene>
    <name evidence="1" type="ORF">G7068_06860</name>
</gene>
<dbReference type="RefSeq" id="WP_166290520.1">
    <property type="nucleotide sequence ID" value="NZ_CP049863.1"/>
</dbReference>
<protein>
    <submittedName>
        <fullName evidence="1">Uncharacterized protein</fullName>
    </submittedName>
</protein>
<dbReference type="Proteomes" id="UP000502677">
    <property type="component" value="Chromosome"/>
</dbReference>
<evidence type="ECO:0000313" key="1">
    <source>
        <dbReference type="EMBL" id="QIK62947.1"/>
    </source>
</evidence>
<dbReference type="EMBL" id="CP049863">
    <property type="protein sequence ID" value="QIK62947.1"/>
    <property type="molecule type" value="Genomic_DNA"/>
</dbReference>
<reference evidence="1 2" key="1">
    <citation type="submission" date="2020-03" db="EMBL/GenBank/DDBJ databases">
        <title>Leucobacter sp. nov., isolated from beetles.</title>
        <authorList>
            <person name="Hyun D.-W."/>
            <person name="Bae J.-W."/>
        </authorList>
    </citation>
    <scope>NUCLEOTIDE SEQUENCE [LARGE SCALE GENOMIC DNA]</scope>
    <source>
        <strain evidence="1 2">HDW9C</strain>
    </source>
</reference>
<accession>A0A6G7XEX4</accession>
<proteinExistence type="predicted"/>